<dbReference type="EMBL" id="JBBKZV010000001">
    <property type="protein sequence ID" value="MEJ8820620.1"/>
    <property type="molecule type" value="Genomic_DNA"/>
</dbReference>
<reference evidence="4 5" key="1">
    <citation type="submission" date="2024-03" db="EMBL/GenBank/DDBJ databases">
        <title>Novel species of the genus Variovorax.</title>
        <authorList>
            <person name="Liu Q."/>
            <person name="Xin Y.-H."/>
        </authorList>
    </citation>
    <scope>NUCLEOTIDE SEQUENCE [LARGE SCALE GENOMIC DNA]</scope>
    <source>
        <strain evidence="4 5">KACC 18501</strain>
    </source>
</reference>
<feature type="region of interest" description="Disordered" evidence="2">
    <location>
        <begin position="171"/>
        <end position="190"/>
    </location>
</feature>
<dbReference type="InterPro" id="IPR007690">
    <property type="entry name" value="T2SS_GspM"/>
</dbReference>
<keyword evidence="3" id="KW-0472">Membrane</keyword>
<keyword evidence="5" id="KW-1185">Reference proteome</keyword>
<dbReference type="RefSeq" id="WP_340361674.1">
    <property type="nucleotide sequence ID" value="NZ_JBBKZV010000001.1"/>
</dbReference>
<dbReference type="Proteomes" id="UP001363010">
    <property type="component" value="Unassembled WGS sequence"/>
</dbReference>
<gene>
    <name evidence="4" type="primary">gspM</name>
    <name evidence="4" type="ORF">WKW80_01055</name>
</gene>
<evidence type="ECO:0000256" key="1">
    <source>
        <dbReference type="SAM" id="Coils"/>
    </source>
</evidence>
<feature type="compositionally biased region" description="Low complexity" evidence="2">
    <location>
        <begin position="171"/>
        <end position="183"/>
    </location>
</feature>
<keyword evidence="3" id="KW-1133">Transmembrane helix</keyword>
<evidence type="ECO:0000256" key="3">
    <source>
        <dbReference type="SAM" id="Phobius"/>
    </source>
</evidence>
<evidence type="ECO:0000313" key="4">
    <source>
        <dbReference type="EMBL" id="MEJ8820620.1"/>
    </source>
</evidence>
<accession>A0ABU8VSE5</accession>
<feature type="transmembrane region" description="Helical" evidence="3">
    <location>
        <begin position="21"/>
        <end position="43"/>
    </location>
</feature>
<name>A0ABU8VSE5_9BURK</name>
<feature type="coiled-coil region" evidence="1">
    <location>
        <begin position="46"/>
        <end position="76"/>
    </location>
</feature>
<evidence type="ECO:0000313" key="5">
    <source>
        <dbReference type="Proteomes" id="UP001363010"/>
    </source>
</evidence>
<organism evidence="4 5">
    <name type="scientific">Variovorax humicola</name>
    <dbReference type="NCBI Taxonomy" id="1769758"/>
    <lineage>
        <taxon>Bacteria</taxon>
        <taxon>Pseudomonadati</taxon>
        <taxon>Pseudomonadota</taxon>
        <taxon>Betaproteobacteria</taxon>
        <taxon>Burkholderiales</taxon>
        <taxon>Comamonadaceae</taxon>
        <taxon>Variovorax</taxon>
    </lineage>
</organism>
<evidence type="ECO:0000256" key="2">
    <source>
        <dbReference type="SAM" id="MobiDB-lite"/>
    </source>
</evidence>
<proteinExistence type="predicted"/>
<comment type="caution">
    <text evidence="4">The sequence shown here is derived from an EMBL/GenBank/DDBJ whole genome shotgun (WGS) entry which is preliminary data.</text>
</comment>
<dbReference type="Pfam" id="PF04612">
    <property type="entry name" value="T2SSM"/>
    <property type="match status" value="1"/>
</dbReference>
<keyword evidence="3" id="KW-0812">Transmembrane</keyword>
<protein>
    <submittedName>
        <fullName evidence="4">Type II secretion system protein GspM</fullName>
    </submittedName>
</protein>
<sequence length="204" mass="21379">MTFREVIRARWAEMAPRERQLVTGAATLVLLAFVWWIALAPALRTLSAAREEHARLDAQLQQMSTLQAQAKALQAQPRANRDESLRALENSVRQSLGASAQISNAGDAANVMMRAAPADALAQWLAQARSNARAVPREAHLTRAAGTGAPAALVTPALPMMPGAALLPGAKPAAGATSAAGGAPDEGRPRWDGTLVMTLPAAAR</sequence>
<keyword evidence="1" id="KW-0175">Coiled coil</keyword>